<evidence type="ECO:0000313" key="3">
    <source>
        <dbReference type="Proteomes" id="UP000265140"/>
    </source>
</evidence>
<organism evidence="2 3">
    <name type="scientific">Esox lucius</name>
    <name type="common">Northern pike</name>
    <dbReference type="NCBI Taxonomy" id="8010"/>
    <lineage>
        <taxon>Eukaryota</taxon>
        <taxon>Metazoa</taxon>
        <taxon>Chordata</taxon>
        <taxon>Craniata</taxon>
        <taxon>Vertebrata</taxon>
        <taxon>Euteleostomi</taxon>
        <taxon>Actinopterygii</taxon>
        <taxon>Neopterygii</taxon>
        <taxon>Teleostei</taxon>
        <taxon>Protacanthopterygii</taxon>
        <taxon>Esociformes</taxon>
        <taxon>Esocidae</taxon>
        <taxon>Esox</taxon>
    </lineage>
</organism>
<sequence length="97" mass="11528">MQGQTHTERFTDRQKDTRTKRKTHRQTERLTDKQKDSQTNRKTHRQTERLTDKQKDSQTDRLTYKQKDSQSWSTPVEYLVWGVCCCPCPSGHTSDLV</sequence>
<feature type="compositionally biased region" description="Basic and acidic residues" evidence="1">
    <location>
        <begin position="25"/>
        <end position="68"/>
    </location>
</feature>
<reference evidence="2 3" key="1">
    <citation type="submission" date="2020-02" db="EMBL/GenBank/DDBJ databases">
        <title>Esox lucius (northern pike) genome, fEsoLuc1, primary haplotype.</title>
        <authorList>
            <person name="Myers G."/>
            <person name="Karagic N."/>
            <person name="Meyer A."/>
            <person name="Pippel M."/>
            <person name="Reichard M."/>
            <person name="Winkler S."/>
            <person name="Tracey A."/>
            <person name="Sims Y."/>
            <person name="Howe K."/>
            <person name="Rhie A."/>
            <person name="Formenti G."/>
            <person name="Durbin R."/>
            <person name="Fedrigo O."/>
            <person name="Jarvis E.D."/>
        </authorList>
    </citation>
    <scope>NUCLEOTIDE SEQUENCE [LARGE SCALE GENOMIC DNA]</scope>
</reference>
<keyword evidence="3" id="KW-1185">Reference proteome</keyword>
<proteinExistence type="predicted"/>
<feature type="compositionally biased region" description="Basic and acidic residues" evidence="1">
    <location>
        <begin position="1"/>
        <end position="17"/>
    </location>
</feature>
<dbReference type="Proteomes" id="UP000265140">
    <property type="component" value="Chromosome 22"/>
</dbReference>
<name>A0AAY5JZQ2_ESOLU</name>
<gene>
    <name evidence="2" type="primary">SUMO2</name>
</gene>
<evidence type="ECO:0000313" key="2">
    <source>
        <dbReference type="Ensembl" id="ENSELUP00000082078.1"/>
    </source>
</evidence>
<dbReference type="AlphaFoldDB" id="A0AAY5JZQ2"/>
<protein>
    <submittedName>
        <fullName evidence="2">Uncharacterized protein</fullName>
    </submittedName>
</protein>
<dbReference type="Ensembl" id="ENSELUT00000108649.1">
    <property type="protein sequence ID" value="ENSELUP00000082078.1"/>
    <property type="gene ID" value="ENSELUG00000044497.1"/>
</dbReference>
<accession>A0AAY5JZQ2</accession>
<dbReference type="GeneTree" id="ENSGT01120000277507"/>
<reference evidence="2" key="2">
    <citation type="submission" date="2025-08" db="UniProtKB">
        <authorList>
            <consortium name="Ensembl"/>
        </authorList>
    </citation>
    <scope>IDENTIFICATION</scope>
</reference>
<reference evidence="2" key="3">
    <citation type="submission" date="2025-09" db="UniProtKB">
        <authorList>
            <consortium name="Ensembl"/>
        </authorList>
    </citation>
    <scope>IDENTIFICATION</scope>
</reference>
<feature type="region of interest" description="Disordered" evidence="1">
    <location>
        <begin position="1"/>
        <end position="73"/>
    </location>
</feature>
<evidence type="ECO:0000256" key="1">
    <source>
        <dbReference type="SAM" id="MobiDB-lite"/>
    </source>
</evidence>